<accession>A0A532V3U4</accession>
<evidence type="ECO:0000256" key="4">
    <source>
        <dbReference type="ARBA" id="ARBA00011245"/>
    </source>
</evidence>
<dbReference type="GO" id="GO:0043531">
    <property type="term" value="F:ADP binding"/>
    <property type="evidence" value="ECO:0007669"/>
    <property type="project" value="TreeGrafter"/>
</dbReference>
<dbReference type="PIRSF" id="PIRSF000724">
    <property type="entry name" value="Pgk"/>
    <property type="match status" value="1"/>
</dbReference>
<reference evidence="16 17" key="1">
    <citation type="submission" date="2017-06" db="EMBL/GenBank/DDBJ databases">
        <title>Novel microbial phyla capable of carbon fixation and sulfur reduction in deep-sea sediments.</title>
        <authorList>
            <person name="Huang J."/>
            <person name="Baker B."/>
            <person name="Wang Y."/>
        </authorList>
    </citation>
    <scope>NUCLEOTIDE SEQUENCE [LARGE SCALE GENOMIC DNA]</scope>
    <source>
        <strain evidence="16">B3_LCP</strain>
    </source>
</reference>
<evidence type="ECO:0000256" key="2">
    <source>
        <dbReference type="ARBA" id="ARBA00004838"/>
    </source>
</evidence>
<dbReference type="Pfam" id="PF00162">
    <property type="entry name" value="PGK"/>
    <property type="match status" value="1"/>
</dbReference>
<feature type="binding site" evidence="12 14">
    <location>
        <position position="325"/>
    </location>
    <ligand>
        <name>ATP</name>
        <dbReference type="ChEBI" id="CHEBI:30616"/>
    </ligand>
</feature>
<evidence type="ECO:0000313" key="16">
    <source>
        <dbReference type="EMBL" id="TKJ41881.1"/>
    </source>
</evidence>
<feature type="binding site" evidence="13">
    <location>
        <position position="37"/>
    </location>
    <ligand>
        <name>(2R)-3-phosphoglycerate</name>
        <dbReference type="ChEBI" id="CHEBI:58272"/>
    </ligand>
</feature>
<comment type="caution">
    <text evidence="16">The sequence shown here is derived from an EMBL/GenBank/DDBJ whole genome shotgun (WGS) entry which is preliminary data.</text>
</comment>
<feature type="binding site" evidence="12">
    <location>
        <position position="37"/>
    </location>
    <ligand>
        <name>substrate</name>
    </ligand>
</feature>
<evidence type="ECO:0000256" key="10">
    <source>
        <dbReference type="ARBA" id="ARBA00022840"/>
    </source>
</evidence>
<dbReference type="FunFam" id="3.40.50.1260:FF:000006">
    <property type="entry name" value="Phosphoglycerate kinase"/>
    <property type="match status" value="1"/>
</dbReference>
<evidence type="ECO:0000256" key="7">
    <source>
        <dbReference type="ARBA" id="ARBA00022679"/>
    </source>
</evidence>
<dbReference type="FunFam" id="3.40.50.1260:FF:000003">
    <property type="entry name" value="Phosphoglycerate kinase"/>
    <property type="match status" value="1"/>
</dbReference>
<evidence type="ECO:0000256" key="6">
    <source>
        <dbReference type="ARBA" id="ARBA00016471"/>
    </source>
</evidence>
<feature type="binding site" evidence="13">
    <location>
        <position position="119"/>
    </location>
    <ligand>
        <name>(2R)-3-phosphoglycerate</name>
        <dbReference type="ChEBI" id="CHEBI:58272"/>
    </ligand>
</feature>
<keyword evidence="10 12" id="KW-0067">ATP-binding</keyword>
<dbReference type="PANTHER" id="PTHR11406">
    <property type="entry name" value="PHOSPHOGLYCERATE KINASE"/>
    <property type="match status" value="1"/>
</dbReference>
<evidence type="ECO:0000256" key="3">
    <source>
        <dbReference type="ARBA" id="ARBA00008982"/>
    </source>
</evidence>
<dbReference type="SUPFAM" id="SSF53748">
    <property type="entry name" value="Phosphoglycerate kinase"/>
    <property type="match status" value="1"/>
</dbReference>
<comment type="similarity">
    <text evidence="3 12 15">Belongs to the phosphoglycerate kinase family.</text>
</comment>
<evidence type="ECO:0000256" key="15">
    <source>
        <dbReference type="RuleBase" id="RU000532"/>
    </source>
</evidence>
<comment type="subcellular location">
    <subcellularLocation>
        <location evidence="12">Cytoplasm</location>
    </subcellularLocation>
</comment>
<dbReference type="Gene3D" id="3.40.50.1260">
    <property type="entry name" value="Phosphoglycerate kinase, N-terminal domain"/>
    <property type="match status" value="2"/>
</dbReference>
<keyword evidence="7 12" id="KW-0808">Transferase</keyword>
<dbReference type="HAMAP" id="MF_00145">
    <property type="entry name" value="Phosphoglyc_kinase"/>
    <property type="match status" value="1"/>
</dbReference>
<dbReference type="PRINTS" id="PR00477">
    <property type="entry name" value="PHGLYCKINASE"/>
</dbReference>
<evidence type="ECO:0000256" key="11">
    <source>
        <dbReference type="ARBA" id="ARBA00023152"/>
    </source>
</evidence>
<dbReference type="CDD" id="cd00318">
    <property type="entry name" value="Phosphoglycerate_kinase"/>
    <property type="match status" value="1"/>
</dbReference>
<evidence type="ECO:0000256" key="1">
    <source>
        <dbReference type="ARBA" id="ARBA00000642"/>
    </source>
</evidence>
<dbReference type="GO" id="GO:0006096">
    <property type="term" value="P:glycolytic process"/>
    <property type="evidence" value="ECO:0007669"/>
    <property type="project" value="UniProtKB-UniRule"/>
</dbReference>
<evidence type="ECO:0000313" key="17">
    <source>
        <dbReference type="Proteomes" id="UP000319619"/>
    </source>
</evidence>
<proteinExistence type="inferred from homology"/>
<evidence type="ECO:0000256" key="14">
    <source>
        <dbReference type="PIRSR" id="PIRSR000724-2"/>
    </source>
</evidence>
<dbReference type="GO" id="GO:0006094">
    <property type="term" value="P:gluconeogenesis"/>
    <property type="evidence" value="ECO:0007669"/>
    <property type="project" value="TreeGrafter"/>
</dbReference>
<feature type="binding site" evidence="12">
    <location>
        <position position="119"/>
    </location>
    <ligand>
        <name>substrate</name>
    </ligand>
</feature>
<name>A0A532V3U4_UNCL8</name>
<evidence type="ECO:0000256" key="12">
    <source>
        <dbReference type="HAMAP-Rule" id="MF_00145"/>
    </source>
</evidence>
<evidence type="ECO:0000256" key="13">
    <source>
        <dbReference type="PIRSR" id="PIRSR000724-1"/>
    </source>
</evidence>
<dbReference type="GO" id="GO:0005524">
    <property type="term" value="F:ATP binding"/>
    <property type="evidence" value="ECO:0007669"/>
    <property type="project" value="UniProtKB-KW"/>
</dbReference>
<keyword evidence="12" id="KW-0963">Cytoplasm</keyword>
<dbReference type="GO" id="GO:0005829">
    <property type="term" value="C:cytosol"/>
    <property type="evidence" value="ECO:0007669"/>
    <property type="project" value="TreeGrafter"/>
</dbReference>
<feature type="binding site" evidence="12">
    <location>
        <position position="152"/>
    </location>
    <ligand>
        <name>substrate</name>
    </ligand>
</feature>
<dbReference type="Proteomes" id="UP000319619">
    <property type="component" value="Unassembled WGS sequence"/>
</dbReference>
<feature type="binding site" evidence="12 14">
    <location>
        <position position="294"/>
    </location>
    <ligand>
        <name>ATP</name>
        <dbReference type="ChEBI" id="CHEBI:30616"/>
    </ligand>
</feature>
<dbReference type="InterPro" id="IPR015911">
    <property type="entry name" value="Phosphoglycerate_kinase_CS"/>
</dbReference>
<feature type="binding site" evidence="12 13">
    <location>
        <begin position="60"/>
        <end position="63"/>
    </location>
    <ligand>
        <name>substrate</name>
    </ligand>
</feature>
<dbReference type="InterPro" id="IPR015824">
    <property type="entry name" value="Phosphoglycerate_kinase_N"/>
</dbReference>
<sequence length="399" mass="42839">MNKLTVDQLKLEGQRVLVRVDFNVPLNDDGSVRDDIRIRAALPTIRKILDDGGRAILMSHLGRPKGERKSEFSLQTVASHLSKLLDKPVEFVGDCIGSDVETRVGKLQNGECLLLENLRFHNEETKNDSGFAKALADLGDVYVNDAFGTAHRAHASTEGCARYFKQRAAGYLMQKELDFLGKALENPQRPFIAILGGAKISGKIEVIKNLLLRVDSLLIGGGMTFAFLKAKGFEIGNSLFDEETLGVAQEALRLTEKSKARFMLPTDTVAGDKFNAEAQVKQMPAENIEAGWMGLDIGAETSLAFRKEILGAKTVVWNGPMGVFEMIPFAGGTRTVAETLAEVTAKGATTIVGGGDSAAAMAQFGLADKVSHVSTGGGASLEFLEGKELPGIAALSDLK</sequence>
<protein>
    <recommendedName>
        <fullName evidence="6 12">Phosphoglycerate kinase</fullName>
        <ecNumber evidence="5 12">2.7.2.3</ecNumber>
    </recommendedName>
</protein>
<evidence type="ECO:0000256" key="5">
    <source>
        <dbReference type="ARBA" id="ARBA00013061"/>
    </source>
</evidence>
<gene>
    <name evidence="12 16" type="primary">pgk</name>
    <name evidence="16" type="ORF">CEE37_04750</name>
</gene>
<dbReference type="UniPathway" id="UPA00109">
    <property type="reaction ID" value="UER00185"/>
</dbReference>
<dbReference type="AlphaFoldDB" id="A0A532V3U4"/>
<dbReference type="InterPro" id="IPR001576">
    <property type="entry name" value="Phosphoglycerate_kinase"/>
</dbReference>
<feature type="binding site" evidence="13">
    <location>
        <position position="152"/>
    </location>
    <ligand>
        <name>(2R)-3-phosphoglycerate</name>
        <dbReference type="ChEBI" id="CHEBI:58272"/>
    </ligand>
</feature>
<dbReference type="InterPro" id="IPR036043">
    <property type="entry name" value="Phosphoglycerate_kinase_sf"/>
</dbReference>
<comment type="pathway">
    <text evidence="2 12">Carbohydrate degradation; glycolysis; pyruvate from D-glyceraldehyde 3-phosphate: step 2/5.</text>
</comment>
<dbReference type="GO" id="GO:0004618">
    <property type="term" value="F:phosphoglycerate kinase activity"/>
    <property type="evidence" value="ECO:0007669"/>
    <property type="project" value="UniProtKB-UniRule"/>
</dbReference>
<comment type="catalytic activity">
    <reaction evidence="1 12 15">
        <text>(2R)-3-phosphoglycerate + ATP = (2R)-3-phospho-glyceroyl phosphate + ADP</text>
        <dbReference type="Rhea" id="RHEA:14801"/>
        <dbReference type="ChEBI" id="CHEBI:30616"/>
        <dbReference type="ChEBI" id="CHEBI:57604"/>
        <dbReference type="ChEBI" id="CHEBI:58272"/>
        <dbReference type="ChEBI" id="CHEBI:456216"/>
        <dbReference type="EC" id="2.7.2.3"/>
    </reaction>
</comment>
<feature type="binding site" evidence="12 13">
    <location>
        <begin position="21"/>
        <end position="23"/>
    </location>
    <ligand>
        <name>substrate</name>
    </ligand>
</feature>
<comment type="subunit">
    <text evidence="4 12">Monomer.</text>
</comment>
<evidence type="ECO:0000256" key="8">
    <source>
        <dbReference type="ARBA" id="ARBA00022741"/>
    </source>
</evidence>
<feature type="binding site" evidence="12 14">
    <location>
        <begin position="354"/>
        <end position="357"/>
    </location>
    <ligand>
        <name>ATP</name>
        <dbReference type="ChEBI" id="CHEBI:30616"/>
    </ligand>
</feature>
<dbReference type="PANTHER" id="PTHR11406:SF23">
    <property type="entry name" value="PHOSPHOGLYCERATE KINASE 1, CHLOROPLASTIC-RELATED"/>
    <property type="match status" value="1"/>
</dbReference>
<dbReference type="EMBL" id="NJBN01000002">
    <property type="protein sequence ID" value="TKJ41881.1"/>
    <property type="molecule type" value="Genomic_DNA"/>
</dbReference>
<dbReference type="EC" id="2.7.2.3" evidence="5 12"/>
<evidence type="ECO:0000256" key="9">
    <source>
        <dbReference type="ARBA" id="ARBA00022777"/>
    </source>
</evidence>
<keyword evidence="9 12" id="KW-0418">Kinase</keyword>
<keyword evidence="8 12" id="KW-0547">Nucleotide-binding</keyword>
<feature type="binding site" evidence="12 14">
    <location>
        <position position="203"/>
    </location>
    <ligand>
        <name>ATP</name>
        <dbReference type="ChEBI" id="CHEBI:30616"/>
    </ligand>
</feature>
<keyword evidence="11 12" id="KW-0324">Glycolysis</keyword>
<dbReference type="PROSITE" id="PS00111">
    <property type="entry name" value="PGLYCERATE_KINASE"/>
    <property type="match status" value="1"/>
</dbReference>
<organism evidence="16 17">
    <name type="scientific">candidate division LCP-89 bacterium B3_LCP</name>
    <dbReference type="NCBI Taxonomy" id="2012998"/>
    <lineage>
        <taxon>Bacteria</taxon>
        <taxon>Pseudomonadati</taxon>
        <taxon>Bacteria division LCP-89</taxon>
    </lineage>
</organism>